<dbReference type="RefSeq" id="WP_005558307.1">
    <property type="nucleotide sequence ID" value="NZ_AOIB01000031.1"/>
</dbReference>
<dbReference type="OrthoDB" id="136681at2157"/>
<feature type="region of interest" description="Disordered" evidence="1">
    <location>
        <begin position="31"/>
        <end position="58"/>
    </location>
</feature>
<dbReference type="PANTHER" id="PTHR34512">
    <property type="entry name" value="CELL SURFACE PROTEIN"/>
    <property type="match status" value="1"/>
</dbReference>
<dbReference type="PANTHER" id="PTHR34512:SF30">
    <property type="entry name" value="OUTER MEMBRANE PROTEIN ASSEMBLY FACTOR BAMB"/>
    <property type="match status" value="1"/>
</dbReference>
<feature type="compositionally biased region" description="Acidic residues" evidence="1">
    <location>
        <begin position="471"/>
        <end position="482"/>
    </location>
</feature>
<feature type="compositionally biased region" description="Acidic residues" evidence="1">
    <location>
        <begin position="445"/>
        <end position="464"/>
    </location>
</feature>
<evidence type="ECO:0000256" key="1">
    <source>
        <dbReference type="SAM" id="MobiDB-lite"/>
    </source>
</evidence>
<keyword evidence="4" id="KW-1185">Reference proteome</keyword>
<organism evidence="3 4">
    <name type="scientific">Natronococcus amylolyticus DSM 10524</name>
    <dbReference type="NCBI Taxonomy" id="1227497"/>
    <lineage>
        <taxon>Archaea</taxon>
        <taxon>Methanobacteriati</taxon>
        <taxon>Methanobacteriota</taxon>
        <taxon>Stenosarchaea group</taxon>
        <taxon>Halobacteria</taxon>
        <taxon>Halobacteriales</taxon>
        <taxon>Natrialbaceae</taxon>
        <taxon>Natronococcus</taxon>
    </lineage>
</organism>
<feature type="region of interest" description="Disordered" evidence="1">
    <location>
        <begin position="392"/>
        <end position="594"/>
    </location>
</feature>
<reference evidence="3 4" key="1">
    <citation type="journal article" date="2014" name="PLoS Genet.">
        <title>Phylogenetically driven sequencing of extremely halophilic archaea reveals strategies for static and dynamic osmo-response.</title>
        <authorList>
            <person name="Becker E.A."/>
            <person name="Seitzer P.M."/>
            <person name="Tritt A."/>
            <person name="Larsen D."/>
            <person name="Krusor M."/>
            <person name="Yao A.I."/>
            <person name="Wu D."/>
            <person name="Madern D."/>
            <person name="Eisen J.A."/>
            <person name="Darling A.E."/>
            <person name="Facciotti M.T."/>
        </authorList>
    </citation>
    <scope>NUCLEOTIDE SEQUENCE [LARGE SCALE GENOMIC DNA]</scope>
    <source>
        <strain evidence="3 4">DSM 10524</strain>
    </source>
</reference>
<feature type="compositionally biased region" description="Basic and acidic residues" evidence="1">
    <location>
        <begin position="429"/>
        <end position="444"/>
    </location>
</feature>
<dbReference type="eggNOG" id="arCOG02556">
    <property type="taxonomic scope" value="Archaea"/>
</dbReference>
<dbReference type="EMBL" id="AOIB01000031">
    <property type="protein sequence ID" value="ELY55420.1"/>
    <property type="molecule type" value="Genomic_DNA"/>
</dbReference>
<feature type="compositionally biased region" description="Acidic residues" evidence="1">
    <location>
        <begin position="396"/>
        <end position="413"/>
    </location>
</feature>
<dbReference type="PROSITE" id="PS51318">
    <property type="entry name" value="TAT"/>
    <property type="match status" value="1"/>
</dbReference>
<dbReference type="Proteomes" id="UP000011688">
    <property type="component" value="Unassembled WGS sequence"/>
</dbReference>
<proteinExistence type="predicted"/>
<gene>
    <name evidence="3" type="ORF">C491_16942</name>
</gene>
<feature type="compositionally biased region" description="Acidic residues" evidence="1">
    <location>
        <begin position="574"/>
        <end position="583"/>
    </location>
</feature>
<evidence type="ECO:0000313" key="4">
    <source>
        <dbReference type="Proteomes" id="UP000011688"/>
    </source>
</evidence>
<feature type="compositionally biased region" description="Acidic residues" evidence="1">
    <location>
        <begin position="489"/>
        <end position="564"/>
    </location>
</feature>
<accession>L9X122</accession>
<sequence length="616" mass="64060">MSDWSRRSVLTTVAALSAGTVASAGAVGVDQDEELPNPDFEATPNPDASWPSHHGGAGHARFVADGPEFEGGTLEAAWSIDHHDEIAVADGTVYATIDDGVVALDAADGALVWENPDVAATAPSVDGERVFLTGTEVVALDRSNGRVRWRTDFGTSEDATWQTVAYGGVYVVVNEVLYALEPEDGSVRWDVASIDENGDGSGFVAGTAAANGVVYAATERTMVAYDPDAGEEVWRRESDGHGRGSTIQANATAVVSAGSSDGNWRRYDARTGSVLGTRASESEGEVALGESVAVTRTDDAYRGRSLEDDGTEWTLEADDTYGSAAVGGDTAYVAIAGDGEEGQRRLLALDSSDGGERWSVADDEVPIGPIRALTEDTIYVDSDGELVALRVRSAADDDGRDGDDDSDRGDDDESRDRDDSDNGENDADSGDRDRDDGGSERQPDDSEETNGDSDDEEASGDSGDDEKTNGESDDGETGDENASDGNTADSDEAVGDSDDETAVDDSETDGDDDRDDETETSESDDGADESEDDGSEAESESTDEGGNDGDSVPESDGDDSDDAAEPVSDGNGADADDLEDDAEGMPGFTAGAGIAGGALGLEWLRRRAGADDELEG</sequence>
<dbReference type="InterPro" id="IPR018391">
    <property type="entry name" value="PQQ_b-propeller_rpt"/>
</dbReference>
<evidence type="ECO:0000259" key="2">
    <source>
        <dbReference type="Pfam" id="PF13360"/>
    </source>
</evidence>
<name>L9X122_9EURY</name>
<dbReference type="InterPro" id="IPR011047">
    <property type="entry name" value="Quinoprotein_ADH-like_sf"/>
</dbReference>
<dbReference type="InterPro" id="IPR006311">
    <property type="entry name" value="TAT_signal"/>
</dbReference>
<dbReference type="SUPFAM" id="SSF50998">
    <property type="entry name" value="Quinoprotein alcohol dehydrogenase-like"/>
    <property type="match status" value="1"/>
</dbReference>
<dbReference type="Gene3D" id="2.40.128.630">
    <property type="match status" value="2"/>
</dbReference>
<dbReference type="STRING" id="1227497.C491_16942"/>
<feature type="domain" description="Pyrrolo-quinoline quinone repeat" evidence="2">
    <location>
        <begin position="266"/>
        <end position="393"/>
    </location>
</feature>
<dbReference type="Gene3D" id="2.40.10.480">
    <property type="match status" value="1"/>
</dbReference>
<feature type="domain" description="Pyrrolo-quinoline quinone repeat" evidence="2">
    <location>
        <begin position="84"/>
        <end position="189"/>
    </location>
</feature>
<dbReference type="SMART" id="SM00564">
    <property type="entry name" value="PQQ"/>
    <property type="match status" value="6"/>
</dbReference>
<comment type="caution">
    <text evidence="3">The sequence shown here is derived from an EMBL/GenBank/DDBJ whole genome shotgun (WGS) entry which is preliminary data.</text>
</comment>
<dbReference type="Pfam" id="PF13360">
    <property type="entry name" value="PQQ_2"/>
    <property type="match status" value="2"/>
</dbReference>
<dbReference type="InterPro" id="IPR002372">
    <property type="entry name" value="PQQ_rpt_dom"/>
</dbReference>
<dbReference type="eggNOG" id="arCOG02482">
    <property type="taxonomic scope" value="Archaea"/>
</dbReference>
<protein>
    <submittedName>
        <fullName evidence="3">Pyrrolo-quinoline quinone</fullName>
    </submittedName>
</protein>
<dbReference type="AlphaFoldDB" id="L9X122"/>
<evidence type="ECO:0000313" key="3">
    <source>
        <dbReference type="EMBL" id="ELY55420.1"/>
    </source>
</evidence>